<dbReference type="Proteomes" id="UP000248640">
    <property type="component" value="Chromosome 1"/>
</dbReference>
<organism evidence="1 2">
    <name type="scientific">Pseudomonas fluorescens</name>
    <dbReference type="NCBI Taxonomy" id="294"/>
    <lineage>
        <taxon>Bacteria</taxon>
        <taxon>Pseudomonadati</taxon>
        <taxon>Pseudomonadota</taxon>
        <taxon>Gammaproteobacteria</taxon>
        <taxon>Pseudomonadales</taxon>
        <taxon>Pseudomonadaceae</taxon>
        <taxon>Pseudomonas</taxon>
    </lineage>
</organism>
<gene>
    <name evidence="1" type="ORF">NCTC10038_03675</name>
</gene>
<reference evidence="1 2" key="1">
    <citation type="submission" date="2018-06" db="EMBL/GenBank/DDBJ databases">
        <authorList>
            <consortium name="Pathogen Informatics"/>
            <person name="Doyle S."/>
        </authorList>
    </citation>
    <scope>NUCLEOTIDE SEQUENCE [LARGE SCALE GENOMIC DNA]</scope>
    <source>
        <strain evidence="1 2">NCTC10038</strain>
    </source>
</reference>
<dbReference type="EMBL" id="LS483372">
    <property type="protein sequence ID" value="SQF92244.1"/>
    <property type="molecule type" value="Genomic_DNA"/>
</dbReference>
<proteinExistence type="predicted"/>
<name>A0A3M3Y4N7_PSEFL</name>
<protein>
    <submittedName>
        <fullName evidence="1">Uncharacterized protein</fullName>
    </submittedName>
</protein>
<accession>A0A3M3Y4N7</accession>
<sequence length="59" mass="6653">MWTYTLLALMVVFTTEAGIWPDDSSSNRKRVFSPGFVVLCTIVAVVELIALNHFYDSRA</sequence>
<evidence type="ECO:0000313" key="2">
    <source>
        <dbReference type="Proteomes" id="UP000248640"/>
    </source>
</evidence>
<evidence type="ECO:0000313" key="1">
    <source>
        <dbReference type="EMBL" id="SQF92244.1"/>
    </source>
</evidence>
<dbReference type="AlphaFoldDB" id="A0A3M3Y4N7"/>